<evidence type="ECO:0000256" key="1">
    <source>
        <dbReference type="SAM" id="Phobius"/>
    </source>
</evidence>
<accession>A0A316WC00</accession>
<keyword evidence="1" id="KW-1133">Transmembrane helix</keyword>
<dbReference type="RefSeq" id="XP_025372593.1">
    <property type="nucleotide sequence ID" value="XM_025510792.1"/>
</dbReference>
<organism evidence="2 3">
    <name type="scientific">Ceraceosorus guamensis</name>
    <dbReference type="NCBI Taxonomy" id="1522189"/>
    <lineage>
        <taxon>Eukaryota</taxon>
        <taxon>Fungi</taxon>
        <taxon>Dikarya</taxon>
        <taxon>Basidiomycota</taxon>
        <taxon>Ustilaginomycotina</taxon>
        <taxon>Exobasidiomycetes</taxon>
        <taxon>Ceraceosorales</taxon>
        <taxon>Ceraceosoraceae</taxon>
        <taxon>Ceraceosorus</taxon>
    </lineage>
</organism>
<feature type="transmembrane region" description="Helical" evidence="1">
    <location>
        <begin position="20"/>
        <end position="38"/>
    </location>
</feature>
<reference evidence="2 3" key="1">
    <citation type="journal article" date="2018" name="Mol. Biol. Evol.">
        <title>Broad Genomic Sampling Reveals a Smut Pathogenic Ancestry of the Fungal Clade Ustilaginomycotina.</title>
        <authorList>
            <person name="Kijpornyongpan T."/>
            <person name="Mondo S.J."/>
            <person name="Barry K."/>
            <person name="Sandor L."/>
            <person name="Lee J."/>
            <person name="Lipzen A."/>
            <person name="Pangilinan J."/>
            <person name="LaButti K."/>
            <person name="Hainaut M."/>
            <person name="Henrissat B."/>
            <person name="Grigoriev I.V."/>
            <person name="Spatafora J.W."/>
            <person name="Aime M.C."/>
        </authorList>
    </citation>
    <scope>NUCLEOTIDE SEQUENCE [LARGE SCALE GENOMIC DNA]</scope>
    <source>
        <strain evidence="2 3">MCA 4658</strain>
    </source>
</reference>
<name>A0A316WC00_9BASI</name>
<evidence type="ECO:0000313" key="3">
    <source>
        <dbReference type="Proteomes" id="UP000245783"/>
    </source>
</evidence>
<dbReference type="GeneID" id="37032662"/>
<keyword evidence="3" id="KW-1185">Reference proteome</keyword>
<dbReference type="EMBL" id="KZ819355">
    <property type="protein sequence ID" value="PWN45433.1"/>
    <property type="molecule type" value="Genomic_DNA"/>
</dbReference>
<evidence type="ECO:0000313" key="2">
    <source>
        <dbReference type="EMBL" id="PWN45433.1"/>
    </source>
</evidence>
<gene>
    <name evidence="2" type="ORF">IE81DRAFT_190903</name>
</gene>
<keyword evidence="1" id="KW-0812">Transmembrane</keyword>
<protein>
    <submittedName>
        <fullName evidence="2">Uncharacterized protein</fullName>
    </submittedName>
</protein>
<sequence>MAVPRQQVHGGLSSGLKWPVGMMVAGTSLLASTLLRVCPQRRTRANALWREICLTRCGVQFRHPYPRHIHVAQQHRSASTRADAVAHASRPELSTAIGKFGLRCRAEGHRTWAPVGIARIYRKSRILNEAYRMAKGQSTYMEMRSMIGIGAAPSKPAPRLVNWRFLYEAAVGDPCR</sequence>
<dbReference type="Proteomes" id="UP000245783">
    <property type="component" value="Unassembled WGS sequence"/>
</dbReference>
<keyword evidence="1" id="KW-0472">Membrane</keyword>
<dbReference type="AlphaFoldDB" id="A0A316WC00"/>
<dbReference type="InParanoid" id="A0A316WC00"/>
<proteinExistence type="predicted"/>